<evidence type="ECO:0000313" key="2">
    <source>
        <dbReference type="Proteomes" id="UP000030002"/>
    </source>
</evidence>
<dbReference type="Proteomes" id="UP000030002">
    <property type="component" value="Unassembled WGS sequence"/>
</dbReference>
<dbReference type="EMBL" id="AVPJ01000014">
    <property type="protein sequence ID" value="KGN31024.1"/>
    <property type="molecule type" value="Genomic_DNA"/>
</dbReference>
<protein>
    <submittedName>
        <fullName evidence="1">Uncharacterized protein</fullName>
    </submittedName>
</protein>
<name>A0A0A0J2Y0_9MICO</name>
<sequence length="32" mass="3750">MVMRFPLLWVWLLCVWLIGRNAGEISYAVQLA</sequence>
<dbReference type="AlphaFoldDB" id="A0A0A0J2Y0"/>
<evidence type="ECO:0000313" key="1">
    <source>
        <dbReference type="EMBL" id="KGN31024.1"/>
    </source>
</evidence>
<proteinExistence type="predicted"/>
<comment type="caution">
    <text evidence="1">The sequence shown here is derived from an EMBL/GenBank/DDBJ whole genome shotgun (WGS) entry which is preliminary data.</text>
</comment>
<accession>A0A0A0J2Y0</accession>
<reference evidence="1 2" key="1">
    <citation type="submission" date="2013-08" db="EMBL/GenBank/DDBJ databases">
        <title>The genome sequence of Knoellia sinensis.</title>
        <authorList>
            <person name="Zhu W."/>
            <person name="Wang G."/>
        </authorList>
    </citation>
    <scope>NUCLEOTIDE SEQUENCE [LARGE SCALE GENOMIC DNA]</scope>
    <source>
        <strain evidence="1 2">KCTC 19936</strain>
    </source>
</reference>
<keyword evidence="2" id="KW-1185">Reference proteome</keyword>
<organism evidence="1 2">
    <name type="scientific">Knoellia sinensis KCTC 19936</name>
    <dbReference type="NCBI Taxonomy" id="1385520"/>
    <lineage>
        <taxon>Bacteria</taxon>
        <taxon>Bacillati</taxon>
        <taxon>Actinomycetota</taxon>
        <taxon>Actinomycetes</taxon>
        <taxon>Micrococcales</taxon>
        <taxon>Intrasporangiaceae</taxon>
        <taxon>Knoellia</taxon>
    </lineage>
</organism>
<gene>
    <name evidence="1" type="ORF">N802_05310</name>
</gene>